<keyword evidence="1" id="KW-0732">Signal</keyword>
<dbReference type="KEGG" id="cot:CORT_0C00810"/>
<dbReference type="GeneID" id="14539695"/>
<dbReference type="OrthoDB" id="4018368at2759"/>
<protein>
    <submittedName>
        <fullName evidence="2">Ldg3 protein</fullName>
    </submittedName>
</protein>
<reference evidence="2 3" key="1">
    <citation type="journal article" date="2012" name="PLoS ONE">
        <title>Sequence and analysis of the genome of the pathogenic yeast Candida orthopsilosis.</title>
        <authorList>
            <person name="Riccombeni A."/>
            <person name="Vidanes G."/>
            <person name="Proux-Wera E."/>
            <person name="Wolfe K.H."/>
            <person name="Butler G."/>
        </authorList>
    </citation>
    <scope>NUCLEOTIDE SEQUENCE [LARGE SCALE GENOMIC DNA]</scope>
    <source>
        <strain evidence="2 3">Co 90-125</strain>
    </source>
</reference>
<keyword evidence="3" id="KW-1185">Reference proteome</keyword>
<dbReference type="RefSeq" id="XP_003868362.1">
    <property type="nucleotide sequence ID" value="XM_003868314.1"/>
</dbReference>
<feature type="signal peptide" evidence="1">
    <location>
        <begin position="1"/>
        <end position="18"/>
    </location>
</feature>
<evidence type="ECO:0000256" key="1">
    <source>
        <dbReference type="SAM" id="SignalP"/>
    </source>
</evidence>
<organism evidence="2 3">
    <name type="scientific">Candida orthopsilosis (strain 90-125)</name>
    <name type="common">Yeast</name>
    <dbReference type="NCBI Taxonomy" id="1136231"/>
    <lineage>
        <taxon>Eukaryota</taxon>
        <taxon>Fungi</taxon>
        <taxon>Dikarya</taxon>
        <taxon>Ascomycota</taxon>
        <taxon>Saccharomycotina</taxon>
        <taxon>Pichiomycetes</taxon>
        <taxon>Debaryomycetaceae</taxon>
        <taxon>Candida/Lodderomyces clade</taxon>
        <taxon>Candida</taxon>
    </lineage>
</organism>
<sequence length="160" mass="17935">MQFFKSFSILALAAQALAELTQYQFFAQSDNEEVDGHGLYYYNEGGVINYYFVSNNTDASSASIVTYDDETQEFYHQASPQVKYVVTNTNSIFQLSGQGEPLKAPISEDGEVYFGSAVKLYVAKDYGDPKGYSEYNYGVLTRVVENSFTINIIAKKYESS</sequence>
<dbReference type="AlphaFoldDB" id="H8X3I5"/>
<gene>
    <name evidence="2" type="ORF">CORT_0C00810</name>
</gene>
<dbReference type="HOGENOM" id="CLU_083354_1_0_1"/>
<dbReference type="Proteomes" id="UP000005018">
    <property type="component" value="Chromosome 3"/>
</dbReference>
<proteinExistence type="predicted"/>
<dbReference type="EMBL" id="HE681721">
    <property type="protein sequence ID" value="CCG25458.1"/>
    <property type="molecule type" value="Genomic_DNA"/>
</dbReference>
<name>H8X3I5_CANO9</name>
<feature type="chain" id="PRO_5003616582" evidence="1">
    <location>
        <begin position="19"/>
        <end position="160"/>
    </location>
</feature>
<evidence type="ECO:0000313" key="3">
    <source>
        <dbReference type="Proteomes" id="UP000005018"/>
    </source>
</evidence>
<accession>H8X3I5</accession>
<evidence type="ECO:0000313" key="2">
    <source>
        <dbReference type="EMBL" id="CCG25458.1"/>
    </source>
</evidence>